<evidence type="ECO:0000313" key="2">
    <source>
        <dbReference type="EMBL" id="KPJ02998.1"/>
    </source>
</evidence>
<dbReference type="SUPFAM" id="SSF53474">
    <property type="entry name" value="alpha/beta-Hydrolases"/>
    <property type="match status" value="1"/>
</dbReference>
<dbReference type="EMBL" id="KQ459193">
    <property type="protein sequence ID" value="KPJ02998.1"/>
    <property type="molecule type" value="Genomic_DNA"/>
</dbReference>
<reference evidence="2 3" key="1">
    <citation type="journal article" date="2015" name="Nat. Commun.">
        <title>Outbred genome sequencing and CRISPR/Cas9 gene editing in butterflies.</title>
        <authorList>
            <person name="Li X."/>
            <person name="Fan D."/>
            <person name="Zhang W."/>
            <person name="Liu G."/>
            <person name="Zhang L."/>
            <person name="Zhao L."/>
            <person name="Fang X."/>
            <person name="Chen L."/>
            <person name="Dong Y."/>
            <person name="Chen Y."/>
            <person name="Ding Y."/>
            <person name="Zhao R."/>
            <person name="Feng M."/>
            <person name="Zhu Y."/>
            <person name="Feng Y."/>
            <person name="Jiang X."/>
            <person name="Zhu D."/>
            <person name="Xiang H."/>
            <person name="Feng X."/>
            <person name="Li S."/>
            <person name="Wang J."/>
            <person name="Zhang G."/>
            <person name="Kronforst M.R."/>
            <person name="Wang W."/>
        </authorList>
    </citation>
    <scope>NUCLEOTIDE SEQUENCE [LARGE SCALE GENOMIC DNA]</scope>
    <source>
        <strain evidence="2">Ya'a_city_454_Px</strain>
        <tissue evidence="2">Whole body</tissue>
    </source>
</reference>
<dbReference type="Gene3D" id="3.40.50.1820">
    <property type="entry name" value="alpha/beta hydrolase"/>
    <property type="match status" value="1"/>
</dbReference>
<accession>A0A194QBR5</accession>
<dbReference type="STRING" id="66420.A0A194QBR5"/>
<feature type="domain" description="Partial AB-hydrolase lipase" evidence="1">
    <location>
        <begin position="50"/>
        <end position="103"/>
    </location>
</feature>
<sequence>MASRSAVTNSVVVGLCLLCVGHVLRLPTRLLSDDTKRALGYPPDSLLNFTERCARYGYPAEEHRLHTQDGYILTLFRMAGAKGGSIFRAPPVILMHGLLQSADITLDFPKAQEHSSSCVPKDRSIVIKWGFSSP</sequence>
<dbReference type="GO" id="GO:0006629">
    <property type="term" value="P:lipid metabolic process"/>
    <property type="evidence" value="ECO:0007669"/>
    <property type="project" value="InterPro"/>
</dbReference>
<evidence type="ECO:0000313" key="3">
    <source>
        <dbReference type="Proteomes" id="UP000053268"/>
    </source>
</evidence>
<dbReference type="PANTHER" id="PTHR11005">
    <property type="entry name" value="LYSOSOMAL ACID LIPASE-RELATED"/>
    <property type="match status" value="1"/>
</dbReference>
<dbReference type="InterPro" id="IPR006693">
    <property type="entry name" value="AB_hydrolase_lipase"/>
</dbReference>
<dbReference type="InterPro" id="IPR029058">
    <property type="entry name" value="AB_hydrolase_fold"/>
</dbReference>
<gene>
    <name evidence="2" type="ORF">RR46_06156</name>
</gene>
<proteinExistence type="predicted"/>
<name>A0A194QBR5_PAPXU</name>
<dbReference type="Pfam" id="PF04083">
    <property type="entry name" value="Abhydro_lipase"/>
    <property type="match status" value="1"/>
</dbReference>
<dbReference type="Proteomes" id="UP000053268">
    <property type="component" value="Unassembled WGS sequence"/>
</dbReference>
<evidence type="ECO:0000259" key="1">
    <source>
        <dbReference type="Pfam" id="PF04083"/>
    </source>
</evidence>
<organism evidence="2 3">
    <name type="scientific">Papilio xuthus</name>
    <name type="common">Asian swallowtail butterfly</name>
    <dbReference type="NCBI Taxonomy" id="66420"/>
    <lineage>
        <taxon>Eukaryota</taxon>
        <taxon>Metazoa</taxon>
        <taxon>Ecdysozoa</taxon>
        <taxon>Arthropoda</taxon>
        <taxon>Hexapoda</taxon>
        <taxon>Insecta</taxon>
        <taxon>Pterygota</taxon>
        <taxon>Neoptera</taxon>
        <taxon>Endopterygota</taxon>
        <taxon>Lepidoptera</taxon>
        <taxon>Glossata</taxon>
        <taxon>Ditrysia</taxon>
        <taxon>Papilionoidea</taxon>
        <taxon>Papilionidae</taxon>
        <taxon>Papilioninae</taxon>
        <taxon>Papilio</taxon>
    </lineage>
</organism>
<dbReference type="AlphaFoldDB" id="A0A194QBR5"/>
<keyword evidence="3" id="KW-1185">Reference proteome</keyword>
<protein>
    <submittedName>
        <fullName evidence="2">Lipase member K</fullName>
    </submittedName>
</protein>